<feature type="domain" description="NTF2 fold" evidence="1">
    <location>
        <begin position="58"/>
        <end position="124"/>
    </location>
</feature>
<dbReference type="OrthoDB" id="886637at2"/>
<dbReference type="Proteomes" id="UP000184516">
    <property type="component" value="Unassembled WGS sequence"/>
</dbReference>
<reference evidence="3" key="1">
    <citation type="submission" date="2016-11" db="EMBL/GenBank/DDBJ databases">
        <authorList>
            <person name="Varghese N."/>
            <person name="Submissions S."/>
        </authorList>
    </citation>
    <scope>NUCLEOTIDE SEQUENCE [LARGE SCALE GENOMIC DNA]</scope>
    <source>
        <strain evidence="3">DSM 19978</strain>
    </source>
</reference>
<protein>
    <submittedName>
        <fullName evidence="2">NTF2 fold immunity protein</fullName>
    </submittedName>
</protein>
<gene>
    <name evidence="2" type="ORF">SAMN05443549_101681</name>
</gene>
<dbReference type="EMBL" id="FQWB01000001">
    <property type="protein sequence ID" value="SHF88137.1"/>
    <property type="molecule type" value="Genomic_DNA"/>
</dbReference>
<dbReference type="InterPro" id="IPR028921">
    <property type="entry name" value="NTF2_fold_dom"/>
</dbReference>
<evidence type="ECO:0000313" key="2">
    <source>
        <dbReference type="EMBL" id="SHF88137.1"/>
    </source>
</evidence>
<dbReference type="AlphaFoldDB" id="A0A1M5F9E1"/>
<sequence length="124" mass="14017">MKYLFVIFLAFTISSYAQNNRTVFGKKYAKEELDAVLAKKSGHNVVDNKELIVKSSNTAIKIAEAVLFEIYGKANIEEQKPYEKYLIKNYWVISGTLPERSKGGTFLIIIDAKNAQVLKITHGK</sequence>
<evidence type="ECO:0000259" key="1">
    <source>
        <dbReference type="Pfam" id="PF15631"/>
    </source>
</evidence>
<keyword evidence="3" id="KW-1185">Reference proteome</keyword>
<dbReference type="Pfam" id="PF15631">
    <property type="entry name" value="Imm-NTF2-2"/>
    <property type="match status" value="1"/>
</dbReference>
<accession>A0A1M5F9E1</accession>
<organism evidence="2 3">
    <name type="scientific">Flavobacterium fluvii</name>
    <dbReference type="NCBI Taxonomy" id="468056"/>
    <lineage>
        <taxon>Bacteria</taxon>
        <taxon>Pseudomonadati</taxon>
        <taxon>Bacteroidota</taxon>
        <taxon>Flavobacteriia</taxon>
        <taxon>Flavobacteriales</taxon>
        <taxon>Flavobacteriaceae</taxon>
        <taxon>Flavobacterium</taxon>
    </lineage>
</organism>
<name>A0A1M5F9E1_9FLAO</name>
<evidence type="ECO:0000313" key="3">
    <source>
        <dbReference type="Proteomes" id="UP000184516"/>
    </source>
</evidence>
<dbReference type="STRING" id="468056.SAMN05443549_101681"/>
<dbReference type="RefSeq" id="WP_073367906.1">
    <property type="nucleotide sequence ID" value="NZ_FQWB01000001.1"/>
</dbReference>
<proteinExistence type="predicted"/>